<dbReference type="HOGENOM" id="CLU_054927_1_0_6"/>
<dbReference type="SUPFAM" id="SSF53300">
    <property type="entry name" value="vWA-like"/>
    <property type="match status" value="1"/>
</dbReference>
<dbReference type="PANTHER" id="PTHR33608">
    <property type="entry name" value="BLL2464 PROTEIN"/>
    <property type="match status" value="1"/>
</dbReference>
<dbReference type="AlphaFoldDB" id="A0A0B3WJK6"/>
<dbReference type="Gene3D" id="3.40.50.410">
    <property type="entry name" value="von Willebrand factor, type A domain"/>
    <property type="match status" value="1"/>
</dbReference>
<feature type="domain" description="DUF58" evidence="1">
    <location>
        <begin position="53"/>
        <end position="243"/>
    </location>
</feature>
<name>A0A0B3WJK6_FRATU</name>
<sequence>MKSYKGVKPDIQELLSYRYQARALKLFANQRVNTTNAGNNISKAKGRGMDFDEVRHYQAGDDIRLMHWALTARLGKPYTKVYHEERERSLYFILDQNTTMNFGTKECFKSVKAANILALLGFGALDAHDKVGGIIFDDKGYNYYAAKQDKSALVKMFNFVACDSKQYQLASDKKLADAIKFLYAKIRSNSVVIVISDFSSFDEQAKQYLKLLSAKNAVINIFSYDPIEKELPALDTFYFSDGKRRIALDSASKQQSGIYKNLYQNRYTAIKDFSRKNKTDFIEVATNDDLIKTINYGIASYAN</sequence>
<protein>
    <submittedName>
        <fullName evidence="2">DUF58 domain-containing protein</fullName>
    </submittedName>
</protein>
<proteinExistence type="predicted"/>
<dbReference type="PANTHER" id="PTHR33608:SF12">
    <property type="entry name" value="DUF58 DOMAIN-CONTAINING PROTEIN"/>
    <property type="match status" value="1"/>
</dbReference>
<reference evidence="2" key="1">
    <citation type="submission" date="2019-08" db="EMBL/GenBank/DDBJ databases">
        <authorList>
            <person name="Busch A."/>
        </authorList>
    </citation>
    <scope>NUCLEOTIDE SEQUENCE</scope>
    <source>
        <strain evidence="2">17T1429</strain>
    </source>
</reference>
<dbReference type="KEGG" id="ftv:CH67_477"/>
<dbReference type="KEGG" id="ftc:DA46_517"/>
<dbReference type="InterPro" id="IPR036465">
    <property type="entry name" value="vWFA_dom_sf"/>
</dbReference>
<reference evidence="2" key="2">
    <citation type="submission" date="2020-02" db="EMBL/GenBank/DDBJ databases">
        <title>Using affinity propagation clustering for identifying bacterial clades and subclades with whole-genome sequences of Francisella tularensis.</title>
        <authorList>
            <person name="Homeier-Bachmann T."/>
            <person name="Abdel-Glil M.Y."/>
            <person name="Hackbart A."/>
            <person name="Hotzel H."/>
            <person name="Tomaso H."/>
        </authorList>
    </citation>
    <scope>NUCLEOTIDE SEQUENCE</scope>
    <source>
        <strain evidence="2">17T1429</strain>
    </source>
</reference>
<organism evidence="2">
    <name type="scientific">Francisella tularensis subsp. holarctica</name>
    <dbReference type="NCBI Taxonomy" id="119857"/>
    <lineage>
        <taxon>Bacteria</taxon>
        <taxon>Pseudomonadati</taxon>
        <taxon>Pseudomonadota</taxon>
        <taxon>Gammaproteobacteria</taxon>
        <taxon>Thiotrichales</taxon>
        <taxon>Francisellaceae</taxon>
        <taxon>Francisella</taxon>
    </lineage>
</organism>
<dbReference type="OMA" id="MRTGKPH"/>
<dbReference type="Pfam" id="PF01882">
    <property type="entry name" value="DUF58"/>
    <property type="match status" value="1"/>
</dbReference>
<dbReference type="EMBL" id="JAAGKH010000007">
    <property type="protein sequence ID" value="NDR88438.1"/>
    <property type="molecule type" value="Genomic_DNA"/>
</dbReference>
<evidence type="ECO:0000259" key="1">
    <source>
        <dbReference type="Pfam" id="PF01882"/>
    </source>
</evidence>
<gene>
    <name evidence="2" type="ORF">FWJ04_01640</name>
</gene>
<dbReference type="RefSeq" id="WP_003014248.1">
    <property type="nucleotide sequence ID" value="NZ_AP023459.1"/>
</dbReference>
<comment type="caution">
    <text evidence="2">The sequence shown here is derived from an EMBL/GenBank/DDBJ whole genome shotgun (WGS) entry which is preliminary data.</text>
</comment>
<accession>A0A0B3WJK6</accession>
<dbReference type="KEGG" id="ftz:CH68_212"/>
<dbReference type="eggNOG" id="COG1721">
    <property type="taxonomic scope" value="Bacteria"/>
</dbReference>
<evidence type="ECO:0000313" key="2">
    <source>
        <dbReference type="EMBL" id="NDR88438.1"/>
    </source>
</evidence>
<dbReference type="InterPro" id="IPR002881">
    <property type="entry name" value="DUF58"/>
</dbReference>